<dbReference type="AlphaFoldDB" id="A0A166RSL5"/>
<keyword evidence="6" id="KW-0809">Transit peptide</keyword>
<dbReference type="InterPro" id="IPR004113">
    <property type="entry name" value="FAD-bd_oxidored_4_C"/>
</dbReference>
<evidence type="ECO:0000256" key="11">
    <source>
        <dbReference type="SAM" id="MobiDB-lite"/>
    </source>
</evidence>
<accession>A0A166RSL5</accession>
<evidence type="ECO:0000256" key="9">
    <source>
        <dbReference type="ARBA" id="ARBA00038897"/>
    </source>
</evidence>
<dbReference type="InterPro" id="IPR016164">
    <property type="entry name" value="FAD-linked_Oxase-like_C"/>
</dbReference>
<evidence type="ECO:0000256" key="3">
    <source>
        <dbReference type="ARBA" id="ARBA00008000"/>
    </source>
</evidence>
<gene>
    <name evidence="13" type="ORF">FIBSPDRAFT_917607</name>
</gene>
<evidence type="ECO:0000256" key="6">
    <source>
        <dbReference type="ARBA" id="ARBA00022946"/>
    </source>
</evidence>
<name>A0A166RSL5_9AGAM</name>
<dbReference type="InterPro" id="IPR016171">
    <property type="entry name" value="Vanillyl_alc_oxidase_C-sub2"/>
</dbReference>
<dbReference type="STRING" id="436010.A0A166RSL5"/>
<dbReference type="FunFam" id="3.30.465.10:FF:000014">
    <property type="entry name" value="D-lactate dehydrogenase (Cytochrome), putative"/>
    <property type="match status" value="1"/>
</dbReference>
<sequence length="522" mass="56130">MVQFAEARSSVGAPLHGADDFGPKLGASRVRSDSDAKHAQHGSAQDLQQGISELQAAFASQGGVVSVDPDVLHQHGFSVNDYHDGMAHSVVVYPHSTEDVVQIVNISRKHKMPIIPYSGATSLEGHFIGVTGGGICVDMSEMDSILEIHEADADLVCQPGVLWMDVNATLAEKGIPLFFPLDPSPGATLGGMLSTGCSGTNAVRYGTAKGEWFLNATVVLPSGEVIKTRRRARKSSAGFDTTKLFIGAEGTLGIVTELTIRLAPLLPTNVAVVQFPDVETATRASIEVMNRGVGIQCVELVDDNFMRATNSYGQSARKWPEKDSLFFKFQGPSQVALDDTARIVREIVERHGGTGFALAANAKEAADLWADRKNAHYSGLALVPGSRGWATDVCVPVSNLPKLVQETKRDLAELGIVSTIVGHIGDGNFHCLLLFSNEEEQAIVRDAVHKMVERAIALDGTCTGEHGVGIGKREYLYEELGTGTVELMKTLKRTIDPFNLFNPGKLYPDEPTVADDLEKSER</sequence>
<dbReference type="Gene3D" id="3.30.70.2740">
    <property type="match status" value="1"/>
</dbReference>
<dbReference type="GO" id="GO:0008720">
    <property type="term" value="F:D-lactate dehydrogenase (NAD+) activity"/>
    <property type="evidence" value="ECO:0007669"/>
    <property type="project" value="TreeGrafter"/>
</dbReference>
<dbReference type="PANTHER" id="PTHR11748:SF111">
    <property type="entry name" value="D-LACTATE DEHYDROGENASE, MITOCHONDRIAL-RELATED"/>
    <property type="match status" value="1"/>
</dbReference>
<dbReference type="Proteomes" id="UP000076532">
    <property type="component" value="Unassembled WGS sequence"/>
</dbReference>
<keyword evidence="14" id="KW-1185">Reference proteome</keyword>
<evidence type="ECO:0000256" key="10">
    <source>
        <dbReference type="ARBA" id="ARBA00051436"/>
    </source>
</evidence>
<keyword evidence="7" id="KW-0560">Oxidoreductase</keyword>
<dbReference type="InterPro" id="IPR016166">
    <property type="entry name" value="FAD-bd_PCMH"/>
</dbReference>
<comment type="cofactor">
    <cofactor evidence="1">
        <name>FAD</name>
        <dbReference type="ChEBI" id="CHEBI:57692"/>
    </cofactor>
</comment>
<dbReference type="Pfam" id="PF02913">
    <property type="entry name" value="FAD-oxidase_C"/>
    <property type="match status" value="1"/>
</dbReference>
<dbReference type="FunFam" id="3.30.70.2740:FF:000001">
    <property type="entry name" value="D-lactate dehydrogenase mitochondrial"/>
    <property type="match status" value="1"/>
</dbReference>
<evidence type="ECO:0000313" key="14">
    <source>
        <dbReference type="Proteomes" id="UP000076532"/>
    </source>
</evidence>
<evidence type="ECO:0000259" key="12">
    <source>
        <dbReference type="PROSITE" id="PS51387"/>
    </source>
</evidence>
<organism evidence="13 14">
    <name type="scientific">Athelia psychrophila</name>
    <dbReference type="NCBI Taxonomy" id="1759441"/>
    <lineage>
        <taxon>Eukaryota</taxon>
        <taxon>Fungi</taxon>
        <taxon>Dikarya</taxon>
        <taxon>Basidiomycota</taxon>
        <taxon>Agaricomycotina</taxon>
        <taxon>Agaricomycetes</taxon>
        <taxon>Agaricomycetidae</taxon>
        <taxon>Atheliales</taxon>
        <taxon>Atheliaceae</taxon>
        <taxon>Athelia</taxon>
    </lineage>
</organism>
<feature type="region of interest" description="Disordered" evidence="11">
    <location>
        <begin position="7"/>
        <end position="46"/>
    </location>
</feature>
<dbReference type="Gene3D" id="3.30.465.10">
    <property type="match status" value="1"/>
</dbReference>
<dbReference type="GO" id="GO:0071949">
    <property type="term" value="F:FAD binding"/>
    <property type="evidence" value="ECO:0007669"/>
    <property type="project" value="InterPro"/>
</dbReference>
<protein>
    <recommendedName>
        <fullName evidence="9">D-lactate dehydrogenase (cytochrome)</fullName>
        <ecNumber evidence="9">1.1.2.4</ecNumber>
    </recommendedName>
</protein>
<dbReference type="OrthoDB" id="7786253at2759"/>
<dbReference type="GO" id="GO:0004458">
    <property type="term" value="F:D-lactate dehydrogenase (cytochrome) activity"/>
    <property type="evidence" value="ECO:0007669"/>
    <property type="project" value="UniProtKB-EC"/>
</dbReference>
<dbReference type="Pfam" id="PF01565">
    <property type="entry name" value="FAD_binding_4"/>
    <property type="match status" value="1"/>
</dbReference>
<dbReference type="InterPro" id="IPR016169">
    <property type="entry name" value="FAD-bd_PCMH_sub2"/>
</dbReference>
<dbReference type="FunFam" id="1.10.45.10:FF:000001">
    <property type="entry name" value="D-lactate dehydrogenase mitochondrial"/>
    <property type="match status" value="1"/>
</dbReference>
<feature type="domain" description="FAD-binding PCMH-type" evidence="12">
    <location>
        <begin position="83"/>
        <end position="265"/>
    </location>
</feature>
<dbReference type="GO" id="GO:0005739">
    <property type="term" value="C:mitochondrion"/>
    <property type="evidence" value="ECO:0007669"/>
    <property type="project" value="UniProtKB-SubCell"/>
</dbReference>
<dbReference type="SUPFAM" id="SSF55103">
    <property type="entry name" value="FAD-linked oxidases, C-terminal domain"/>
    <property type="match status" value="1"/>
</dbReference>
<comment type="similarity">
    <text evidence="3">Belongs to the FAD-binding oxidoreductase/transferase type 4 family.</text>
</comment>
<evidence type="ECO:0000256" key="5">
    <source>
        <dbReference type="ARBA" id="ARBA00022827"/>
    </source>
</evidence>
<dbReference type="PANTHER" id="PTHR11748">
    <property type="entry name" value="D-LACTATE DEHYDROGENASE"/>
    <property type="match status" value="1"/>
</dbReference>
<reference evidence="13 14" key="1">
    <citation type="journal article" date="2016" name="Mol. Biol. Evol.">
        <title>Comparative Genomics of Early-Diverging Mushroom-Forming Fungi Provides Insights into the Origins of Lignocellulose Decay Capabilities.</title>
        <authorList>
            <person name="Nagy L.G."/>
            <person name="Riley R."/>
            <person name="Tritt A."/>
            <person name="Adam C."/>
            <person name="Daum C."/>
            <person name="Floudas D."/>
            <person name="Sun H."/>
            <person name="Yadav J.S."/>
            <person name="Pangilinan J."/>
            <person name="Larsson K.H."/>
            <person name="Matsuura K."/>
            <person name="Barry K."/>
            <person name="Labutti K."/>
            <person name="Kuo R."/>
            <person name="Ohm R.A."/>
            <person name="Bhattacharya S.S."/>
            <person name="Shirouzu T."/>
            <person name="Yoshinaga Y."/>
            <person name="Martin F.M."/>
            <person name="Grigoriev I.V."/>
            <person name="Hibbett D.S."/>
        </authorList>
    </citation>
    <scope>NUCLEOTIDE SEQUENCE [LARGE SCALE GENOMIC DNA]</scope>
    <source>
        <strain evidence="13 14">CBS 109695</strain>
    </source>
</reference>
<comment type="subcellular location">
    <subcellularLocation>
        <location evidence="2">Mitochondrion</location>
    </subcellularLocation>
</comment>
<evidence type="ECO:0000313" key="13">
    <source>
        <dbReference type="EMBL" id="KZP28610.1"/>
    </source>
</evidence>
<dbReference type="InterPro" id="IPR006094">
    <property type="entry name" value="Oxid_FAD_bind_N"/>
</dbReference>
<dbReference type="GO" id="GO:1903457">
    <property type="term" value="P:lactate catabolic process"/>
    <property type="evidence" value="ECO:0007669"/>
    <property type="project" value="TreeGrafter"/>
</dbReference>
<dbReference type="InterPro" id="IPR036318">
    <property type="entry name" value="FAD-bd_PCMH-like_sf"/>
</dbReference>
<keyword evidence="4" id="KW-0285">Flavoprotein</keyword>
<evidence type="ECO:0000256" key="8">
    <source>
        <dbReference type="ARBA" id="ARBA00023128"/>
    </source>
</evidence>
<keyword evidence="5" id="KW-0274">FAD</keyword>
<keyword evidence="8" id="KW-0496">Mitochondrion</keyword>
<evidence type="ECO:0000256" key="4">
    <source>
        <dbReference type="ARBA" id="ARBA00022630"/>
    </source>
</evidence>
<dbReference type="PROSITE" id="PS51387">
    <property type="entry name" value="FAD_PCMH"/>
    <property type="match status" value="1"/>
</dbReference>
<proteinExistence type="inferred from homology"/>
<evidence type="ECO:0000256" key="2">
    <source>
        <dbReference type="ARBA" id="ARBA00004173"/>
    </source>
</evidence>
<comment type="catalytic activity">
    <reaction evidence="10">
        <text>(R)-lactate + 2 Fe(III)-[cytochrome c] = 2 Fe(II)-[cytochrome c] + pyruvate + 2 H(+)</text>
        <dbReference type="Rhea" id="RHEA:13521"/>
        <dbReference type="Rhea" id="RHEA-COMP:10350"/>
        <dbReference type="Rhea" id="RHEA-COMP:14399"/>
        <dbReference type="ChEBI" id="CHEBI:15361"/>
        <dbReference type="ChEBI" id="CHEBI:15378"/>
        <dbReference type="ChEBI" id="CHEBI:16004"/>
        <dbReference type="ChEBI" id="CHEBI:29033"/>
        <dbReference type="ChEBI" id="CHEBI:29034"/>
        <dbReference type="EC" id="1.1.2.4"/>
    </reaction>
</comment>
<evidence type="ECO:0000256" key="7">
    <source>
        <dbReference type="ARBA" id="ARBA00023002"/>
    </source>
</evidence>
<evidence type="ECO:0000256" key="1">
    <source>
        <dbReference type="ARBA" id="ARBA00001974"/>
    </source>
</evidence>
<dbReference type="SUPFAM" id="SSF56176">
    <property type="entry name" value="FAD-binding/transporter-associated domain-like"/>
    <property type="match status" value="1"/>
</dbReference>
<dbReference type="EMBL" id="KV417502">
    <property type="protein sequence ID" value="KZP28610.1"/>
    <property type="molecule type" value="Genomic_DNA"/>
</dbReference>
<dbReference type="Gene3D" id="1.10.45.10">
    <property type="entry name" value="Vanillyl-alcohol Oxidase, Chain A, domain 4"/>
    <property type="match status" value="1"/>
</dbReference>
<dbReference type="EC" id="1.1.2.4" evidence="9"/>